<dbReference type="eggNOG" id="COG2825">
    <property type="taxonomic scope" value="Bacteria"/>
</dbReference>
<dbReference type="AlphaFoldDB" id="K5YQP2"/>
<dbReference type="PATRIC" id="fig|999419.3.peg.97"/>
<dbReference type="SUPFAM" id="SSF63829">
    <property type="entry name" value="Calcium-dependent phosphotriesterase"/>
    <property type="match status" value="1"/>
</dbReference>
<organism evidence="4 5">
    <name type="scientific">Parabacteroides johnsonii CL02T12C29</name>
    <dbReference type="NCBI Taxonomy" id="999419"/>
    <lineage>
        <taxon>Bacteria</taxon>
        <taxon>Pseudomonadati</taxon>
        <taxon>Bacteroidota</taxon>
        <taxon>Bacteroidia</taxon>
        <taxon>Bacteroidales</taxon>
        <taxon>Tannerellaceae</taxon>
        <taxon>Parabacteroides</taxon>
    </lineage>
</organism>
<dbReference type="Gene3D" id="2.60.40.10">
    <property type="entry name" value="Immunoglobulins"/>
    <property type="match status" value="1"/>
</dbReference>
<evidence type="ECO:0000256" key="1">
    <source>
        <dbReference type="SAM" id="Coils"/>
    </source>
</evidence>
<keyword evidence="2" id="KW-0472">Membrane</keyword>
<gene>
    <name evidence="4" type="ORF">HMPREF1077_00099</name>
</gene>
<dbReference type="InterPro" id="IPR036388">
    <property type="entry name" value="WH-like_DNA-bd_sf"/>
</dbReference>
<dbReference type="InterPro" id="IPR013783">
    <property type="entry name" value="Ig-like_fold"/>
</dbReference>
<dbReference type="SMART" id="SM00421">
    <property type="entry name" value="HTH_LUXR"/>
    <property type="match status" value="1"/>
</dbReference>
<feature type="transmembrane region" description="Helical" evidence="2">
    <location>
        <begin position="509"/>
        <end position="531"/>
    </location>
</feature>
<accession>K5YQP2</accession>
<name>K5YQP2_9BACT</name>
<feature type="domain" description="HTH luxR-type" evidence="3">
    <location>
        <begin position="648"/>
        <end position="705"/>
    </location>
</feature>
<dbReference type="InterPro" id="IPR015943">
    <property type="entry name" value="WD40/YVTN_repeat-like_dom_sf"/>
</dbReference>
<dbReference type="SUPFAM" id="SSF46894">
    <property type="entry name" value="C-terminal effector domain of the bipartite response regulators"/>
    <property type="match status" value="1"/>
</dbReference>
<protein>
    <recommendedName>
        <fullName evidence="3">HTH luxR-type domain-containing protein</fullName>
    </recommendedName>
</protein>
<dbReference type="GO" id="GO:0003677">
    <property type="term" value="F:DNA binding"/>
    <property type="evidence" value="ECO:0007669"/>
    <property type="project" value="InterPro"/>
</dbReference>
<dbReference type="Gene3D" id="1.10.10.10">
    <property type="entry name" value="Winged helix-like DNA-binding domain superfamily/Winged helix DNA-binding domain"/>
    <property type="match status" value="1"/>
</dbReference>
<feature type="coiled-coil region" evidence="1">
    <location>
        <begin position="527"/>
        <end position="603"/>
    </location>
</feature>
<evidence type="ECO:0000256" key="2">
    <source>
        <dbReference type="SAM" id="Phobius"/>
    </source>
</evidence>
<dbReference type="InterPro" id="IPR000792">
    <property type="entry name" value="Tscrpt_reg_LuxR_C"/>
</dbReference>
<evidence type="ECO:0000259" key="3">
    <source>
        <dbReference type="SMART" id="SM00421"/>
    </source>
</evidence>
<proteinExistence type="predicted"/>
<dbReference type="HOGENOM" id="CLU_013623_0_0_10"/>
<evidence type="ECO:0000313" key="4">
    <source>
        <dbReference type="EMBL" id="EKN16352.1"/>
    </source>
</evidence>
<dbReference type="GO" id="GO:0006355">
    <property type="term" value="P:regulation of DNA-templated transcription"/>
    <property type="evidence" value="ECO:0007669"/>
    <property type="project" value="InterPro"/>
</dbReference>
<evidence type="ECO:0000313" key="5">
    <source>
        <dbReference type="Proteomes" id="UP000001218"/>
    </source>
</evidence>
<reference evidence="4 5" key="1">
    <citation type="submission" date="2012-02" db="EMBL/GenBank/DDBJ databases">
        <title>The Genome Sequence of Parabacteroides johnsonii CL02T12C29.</title>
        <authorList>
            <consortium name="The Broad Institute Genome Sequencing Platform"/>
            <person name="Earl A."/>
            <person name="Ward D."/>
            <person name="Feldgarden M."/>
            <person name="Gevers D."/>
            <person name="Zitomersky N.L."/>
            <person name="Coyne M.J."/>
            <person name="Comstock L.E."/>
            <person name="Young S.K."/>
            <person name="Zeng Q."/>
            <person name="Gargeya S."/>
            <person name="Fitzgerald M."/>
            <person name="Haas B."/>
            <person name="Abouelleil A."/>
            <person name="Alvarado L."/>
            <person name="Arachchi H.M."/>
            <person name="Berlin A."/>
            <person name="Chapman S.B."/>
            <person name="Gearin G."/>
            <person name="Goldberg J."/>
            <person name="Griggs A."/>
            <person name="Gujja S."/>
            <person name="Hansen M."/>
            <person name="Heiman D."/>
            <person name="Howarth C."/>
            <person name="Larimer J."/>
            <person name="Lui A."/>
            <person name="MacDonald P.J.P."/>
            <person name="McCowen C."/>
            <person name="Montmayeur A."/>
            <person name="Murphy C."/>
            <person name="Neiman D."/>
            <person name="Pearson M."/>
            <person name="Priest M."/>
            <person name="Roberts A."/>
            <person name="Saif S."/>
            <person name="Shea T."/>
            <person name="Sisk P."/>
            <person name="Stolte C."/>
            <person name="Sykes S."/>
            <person name="Wortman J."/>
            <person name="Nusbaum C."/>
            <person name="Birren B."/>
        </authorList>
    </citation>
    <scope>NUCLEOTIDE SEQUENCE [LARGE SCALE GENOMIC DNA]</scope>
    <source>
        <strain evidence="4 5">CL02T12C29</strain>
    </source>
</reference>
<dbReference type="Gene3D" id="2.130.10.10">
    <property type="entry name" value="YVTN repeat-like/Quinoprotein amine dehydrogenase"/>
    <property type="match status" value="1"/>
</dbReference>
<dbReference type="InterPro" id="IPR016032">
    <property type="entry name" value="Sig_transdc_resp-reg_C-effctor"/>
</dbReference>
<keyword evidence="1" id="KW-0175">Coiled coil</keyword>
<comment type="caution">
    <text evidence="4">The sequence shown here is derived from an EMBL/GenBank/DDBJ whole genome shotgun (WGS) entry which is preliminary data.</text>
</comment>
<feature type="transmembrane region" description="Helical" evidence="2">
    <location>
        <begin position="27"/>
        <end position="51"/>
    </location>
</feature>
<dbReference type="EMBL" id="AGZP01000002">
    <property type="protein sequence ID" value="EKN16352.1"/>
    <property type="molecule type" value="Genomic_DNA"/>
</dbReference>
<sequence>MRPRIKCGDKEILTHLPFIHNRPMYRLLIILISFLFTVHTVCASVAIPYVFVKNYTVDDYKASCQNWGFSLTPDGMLYVANNSGLLAFDGNTWRLYSLPGQEEVTGITNYNDTIYTRNETMLGSWTYDKDGTLRYRPLNTVPPEVRFTPPAVETPFTLPKEIQDAQPSAFATNGTLFFIGTLTQGLYITDSDGTILQHLSLQNQLQDNIVRFICVQDTRQIWVALDNGLSQISFDPPITLLGKRSAIGKLANAGLDGEELYIQTNLGYFKRSLGATSPFVPVNEAEAQPYLKTDKAPVPDVKQLFRNTEALGIFAQAGLVYPAGDDLYWLSIGNEAGLFHVADGIGTLKCRLLFDNYNMNLVTRGKRIIPLNDSLVLVSAMQGALLINIRELIGNSLGSTPLKISGLEYVDASGIHRLPINTQHISLPHDFQEFNVWAGTTIFTSNHQISYKIEGVSSDWSAWQHDGKITFLQLPEGRYELKVRKYVIKGPYPELTLPIEVRPPWYNTVWAWLVYIALVWFLVQAVLRYNLRNLHKEEQEKAEAERQAEQQQMQLIKNQMLEAELQNKNNELTLQTTALVKRNQAVQSLLEELEKQKETLGERYPNKLYIRMKTLMEETLNNQADWVLFESYFNSTHQNFMDRLRQRYSDLTTGDLRICCLLRMNLSTKEIASLMNVSVRAIELRRYRLRKRLELEGDTNLVDFLMGF</sequence>
<keyword evidence="2" id="KW-0812">Transmembrane</keyword>
<keyword evidence="2" id="KW-1133">Transmembrane helix</keyword>
<dbReference type="Proteomes" id="UP000001218">
    <property type="component" value="Unassembled WGS sequence"/>
</dbReference>